<feature type="transmembrane region" description="Helical" evidence="1">
    <location>
        <begin position="160"/>
        <end position="177"/>
    </location>
</feature>
<keyword evidence="1" id="KW-0812">Transmembrane</keyword>
<feature type="transmembrane region" description="Helical" evidence="1">
    <location>
        <begin position="111"/>
        <end position="128"/>
    </location>
</feature>
<sequence>MTTPNTGSFLNGQDQGLPAEYRPAPWLQPLLAFAATFTAVLAIVNHSRNSVPFESDTLWHVAAGEWMLDHGQILTWDIFSYTAAGKPWLCQEWLSEVLMACIYRLGGWESLFFLAAAAFAATQALLAARLQKRLTPYFVLTFAMLAFFFGMFHFKARPHVIAWPVLLLWLANVIEAADRDEAPGWWNIPLMALWANLHGSFVIGLGLLPIFVAEAVVPRVMAGRWRDPTVRRWLAFALGCLAATLINPYGINLLLQIGRFLLNGSLASGGEWSSWDFSQVNLFGPWIVLAWGVALVQGIRLPFWRTLAFLLIVYVTLRHLRNINLIAFVVPVLLAKPLGQHWAARRLNSVERLMARTRPQHGPVALAAAALFVLGIGSLHARYTPVAPSDYETAQGALTAVEKAGITGPVLNDSYTSGALIRRGVKVYIDSRGDLYGADFVTAFRKMAWLDEGEAAKRLIQGCSVGWTIFPPTMPLNAYLDIAPGWRRLYADDFYVVHTNDKCGGRFASP</sequence>
<evidence type="ECO:0000313" key="2">
    <source>
        <dbReference type="EMBL" id="BBL69964.1"/>
    </source>
</evidence>
<reference evidence="2" key="1">
    <citation type="submission" date="2019-06" db="EMBL/GenBank/DDBJ databases">
        <title>Complete genome sequence of Methylogaea oryzae strain JCM16910.</title>
        <authorList>
            <person name="Asakawa S."/>
        </authorList>
    </citation>
    <scope>NUCLEOTIDE SEQUENCE</scope>
    <source>
        <strain evidence="2">E10</strain>
    </source>
</reference>
<keyword evidence="1" id="KW-1133">Transmembrane helix</keyword>
<feature type="transmembrane region" description="Helical" evidence="1">
    <location>
        <begin position="197"/>
        <end position="221"/>
    </location>
</feature>
<evidence type="ECO:0000256" key="1">
    <source>
        <dbReference type="SAM" id="Phobius"/>
    </source>
</evidence>
<dbReference type="AlphaFoldDB" id="A0A8D4VNV1"/>
<feature type="transmembrane region" description="Helical" evidence="1">
    <location>
        <begin position="26"/>
        <end position="44"/>
    </location>
</feature>
<accession>A0A8D4VNV1</accession>
<dbReference type="RefSeq" id="WP_221048142.1">
    <property type="nucleotide sequence ID" value="NZ_AP019782.1"/>
</dbReference>
<dbReference type="EMBL" id="AP019782">
    <property type="protein sequence ID" value="BBL69964.1"/>
    <property type="molecule type" value="Genomic_DNA"/>
</dbReference>
<gene>
    <name evidence="2" type="ORF">MoryE10_05700</name>
</gene>
<feature type="transmembrane region" description="Helical" evidence="1">
    <location>
        <begin position="326"/>
        <end position="344"/>
    </location>
</feature>
<proteinExistence type="predicted"/>
<name>A0A8D4VNV1_9GAMM</name>
<protein>
    <submittedName>
        <fullName evidence="2">Uncharacterized protein</fullName>
    </submittedName>
</protein>
<feature type="transmembrane region" description="Helical" evidence="1">
    <location>
        <begin position="364"/>
        <end position="383"/>
    </location>
</feature>
<keyword evidence="1" id="KW-0472">Membrane</keyword>
<keyword evidence="3" id="KW-1185">Reference proteome</keyword>
<feature type="transmembrane region" description="Helical" evidence="1">
    <location>
        <begin position="233"/>
        <end position="257"/>
    </location>
</feature>
<feature type="transmembrane region" description="Helical" evidence="1">
    <location>
        <begin position="277"/>
        <end position="296"/>
    </location>
</feature>
<organism evidence="2 3">
    <name type="scientific">Methylogaea oryzae</name>
    <dbReference type="NCBI Taxonomy" id="1295382"/>
    <lineage>
        <taxon>Bacteria</taxon>
        <taxon>Pseudomonadati</taxon>
        <taxon>Pseudomonadota</taxon>
        <taxon>Gammaproteobacteria</taxon>
        <taxon>Methylococcales</taxon>
        <taxon>Methylococcaceae</taxon>
        <taxon>Methylogaea</taxon>
    </lineage>
</organism>
<feature type="transmembrane region" description="Helical" evidence="1">
    <location>
        <begin position="134"/>
        <end position="153"/>
    </location>
</feature>
<dbReference type="Proteomes" id="UP000824988">
    <property type="component" value="Chromosome"/>
</dbReference>
<dbReference type="KEGG" id="moz:MoryE10_05700"/>
<evidence type="ECO:0000313" key="3">
    <source>
        <dbReference type="Proteomes" id="UP000824988"/>
    </source>
</evidence>